<gene>
    <name evidence="4" type="ORF">BN1211_4767</name>
</gene>
<dbReference type="EMBL" id="CDQK01000005">
    <property type="protein sequence ID" value="CEP24055.1"/>
    <property type="molecule type" value="Genomic_DNA"/>
</dbReference>
<evidence type="ECO:0000256" key="1">
    <source>
        <dbReference type="ARBA" id="ARBA00022448"/>
    </source>
</evidence>
<keyword evidence="1" id="KW-0813">Transport</keyword>
<evidence type="ECO:0000256" key="3">
    <source>
        <dbReference type="SAM" id="Phobius"/>
    </source>
</evidence>
<dbReference type="AlphaFoldDB" id="A0A0H5C727"/>
<keyword evidence="2" id="KW-0521">NADP</keyword>
<dbReference type="GO" id="GO:0000293">
    <property type="term" value="F:ferric-chelate reductase activity"/>
    <property type="evidence" value="ECO:0007669"/>
    <property type="project" value="TreeGrafter"/>
</dbReference>
<evidence type="ECO:0000313" key="5">
    <source>
        <dbReference type="Proteomes" id="UP000038830"/>
    </source>
</evidence>
<keyword evidence="3" id="KW-0812">Transmembrane</keyword>
<organism evidence="4 5">
    <name type="scientific">Cyberlindnera jadinii (strain ATCC 18201 / CBS 1600 / BCRC 20928 / JCM 3617 / NBRC 0987 / NRRL Y-1542)</name>
    <name type="common">Torula yeast</name>
    <name type="synonym">Candida utilis</name>
    <dbReference type="NCBI Taxonomy" id="983966"/>
    <lineage>
        <taxon>Eukaryota</taxon>
        <taxon>Fungi</taxon>
        <taxon>Dikarya</taxon>
        <taxon>Ascomycota</taxon>
        <taxon>Saccharomycotina</taxon>
        <taxon>Saccharomycetes</taxon>
        <taxon>Phaffomycetales</taxon>
        <taxon>Phaffomycetaceae</taxon>
        <taxon>Cyberlindnera</taxon>
    </lineage>
</organism>
<evidence type="ECO:0000256" key="2">
    <source>
        <dbReference type="ARBA" id="ARBA00022857"/>
    </source>
</evidence>
<proteinExistence type="predicted"/>
<dbReference type="GO" id="GO:0006879">
    <property type="term" value="P:intracellular iron ion homeostasis"/>
    <property type="evidence" value="ECO:0007669"/>
    <property type="project" value="TreeGrafter"/>
</dbReference>
<name>A0A0H5C727_CYBJN</name>
<accession>A0A0H5C727</accession>
<reference evidence="5" key="1">
    <citation type="journal article" date="2015" name="J. Biotechnol.">
        <title>The structure of the Cyberlindnera jadinii genome and its relation to Candida utilis analyzed by the occurrence of single nucleotide polymorphisms.</title>
        <authorList>
            <person name="Rupp O."/>
            <person name="Brinkrolf K."/>
            <person name="Buerth C."/>
            <person name="Kunigo M."/>
            <person name="Schneider J."/>
            <person name="Jaenicke S."/>
            <person name="Goesmann A."/>
            <person name="Puehler A."/>
            <person name="Jaeger K.-E."/>
            <person name="Ernst J.F."/>
        </authorList>
    </citation>
    <scope>NUCLEOTIDE SEQUENCE [LARGE SCALE GENOMIC DNA]</scope>
    <source>
        <strain evidence="5">ATCC 18201 / CBS 1600 / BCRC 20928 / JCM 3617 / NBRC 0987 / NRRL Y-1542</strain>
    </source>
</reference>
<dbReference type="Proteomes" id="UP000038830">
    <property type="component" value="Unassembled WGS sequence"/>
</dbReference>
<dbReference type="PANTHER" id="PTHR32361:SF9">
    <property type="entry name" value="FERRIC REDUCTASE TRANSMEMBRANE COMPONENT 3-RELATED"/>
    <property type="match status" value="1"/>
</dbReference>
<feature type="transmembrane region" description="Helical" evidence="3">
    <location>
        <begin position="5"/>
        <end position="23"/>
    </location>
</feature>
<protein>
    <submittedName>
        <fullName evidence="4">Uncharacterized protein</fullName>
    </submittedName>
</protein>
<dbReference type="GO" id="GO:0015677">
    <property type="term" value="P:copper ion import"/>
    <property type="evidence" value="ECO:0007669"/>
    <property type="project" value="TreeGrafter"/>
</dbReference>
<dbReference type="PANTHER" id="PTHR32361">
    <property type="entry name" value="FERRIC/CUPRIC REDUCTASE TRANSMEMBRANE COMPONENT"/>
    <property type="match status" value="1"/>
</dbReference>
<dbReference type="GO" id="GO:0005886">
    <property type="term" value="C:plasma membrane"/>
    <property type="evidence" value="ECO:0007669"/>
    <property type="project" value="TreeGrafter"/>
</dbReference>
<dbReference type="GO" id="GO:0006826">
    <property type="term" value="P:iron ion transport"/>
    <property type="evidence" value="ECO:0007669"/>
    <property type="project" value="TreeGrafter"/>
</dbReference>
<keyword evidence="3" id="KW-1133">Transmembrane helix</keyword>
<dbReference type="InterPro" id="IPR051410">
    <property type="entry name" value="Ferric/Cupric_Reductase"/>
</dbReference>
<sequence>MFAGIFYCYFTFLLLIVGAVNYLKRLGYQNSLNNKWINMYRKYVSIPALFNNHHTEAPVFLKVFFTLVPTRSETIIIFFFICLNILLGIVQCGVITIFNCERT</sequence>
<evidence type="ECO:0000313" key="4">
    <source>
        <dbReference type="EMBL" id="CEP24055.1"/>
    </source>
</evidence>
<feature type="transmembrane region" description="Helical" evidence="3">
    <location>
        <begin position="75"/>
        <end position="98"/>
    </location>
</feature>
<keyword evidence="3" id="KW-0472">Membrane</keyword>